<keyword evidence="1" id="KW-0732">Signal</keyword>
<feature type="signal peptide" evidence="1">
    <location>
        <begin position="1"/>
        <end position="21"/>
    </location>
</feature>
<dbReference type="InterPro" id="IPR038692">
    <property type="entry name" value="Cthe_2751_sf"/>
</dbReference>
<evidence type="ECO:0000259" key="2">
    <source>
        <dbReference type="Pfam" id="PF16804"/>
    </source>
</evidence>
<accession>A0ABQ0LCW3</accession>
<dbReference type="EMBL" id="DF844984">
    <property type="protein sequence ID" value="GAT48837.1"/>
    <property type="molecule type" value="Genomic_DNA"/>
</dbReference>
<gene>
    <name evidence="3" type="ORF">MCHLO_06209</name>
</gene>
<dbReference type="Gene3D" id="1.25.40.750">
    <property type="entry name" value="Domain of unknown function DUF5071"/>
    <property type="match status" value="1"/>
</dbReference>
<organism evidence="3 4">
    <name type="scientific">Mycena chlorophos</name>
    <name type="common">Agaric fungus</name>
    <name type="synonym">Agaricus chlorophos</name>
    <dbReference type="NCBI Taxonomy" id="658473"/>
    <lineage>
        <taxon>Eukaryota</taxon>
        <taxon>Fungi</taxon>
        <taxon>Dikarya</taxon>
        <taxon>Basidiomycota</taxon>
        <taxon>Agaricomycotina</taxon>
        <taxon>Agaricomycetes</taxon>
        <taxon>Agaricomycetidae</taxon>
        <taxon>Agaricales</taxon>
        <taxon>Marasmiineae</taxon>
        <taxon>Mycenaceae</taxon>
        <taxon>Mycena</taxon>
    </lineage>
</organism>
<reference evidence="3" key="1">
    <citation type="submission" date="2014-09" db="EMBL/GenBank/DDBJ databases">
        <title>Genome sequence of the luminous mushroom Mycena chlorophos for searching fungal bioluminescence genes.</title>
        <authorList>
            <person name="Tanaka Y."/>
            <person name="Kasuga D."/>
            <person name="Oba Y."/>
            <person name="Hase S."/>
            <person name="Sato K."/>
            <person name="Oba Y."/>
            <person name="Sakakibara Y."/>
        </authorList>
    </citation>
    <scope>NUCLEOTIDE SEQUENCE</scope>
</reference>
<sequence>MSSGAWSQLRIALALLQTLMAESSNLKSLLRWHNIEDERDLLLHISDAELAQNLPTILSRTWLIQYRRREDLEKRIYDYLVSTKPPNEMWTAISDLLVAPSPTDEVARAQTALFAWEGILTSLPVAQLEGLRPELKQLLHEASTAGRRDLAQCARRLIAYIDNPVPWVPETKFDWLGLRSLDVVTTPDEMKPFVDGLLTWLQDPNWPVYQGCVAHLARFPELCVAPILDVLRRADDAGWESNLLFFVRDHVPTGIWEELRAEFERVAQGATQEELEYEMHEQAMELLHELDLYEARPRRRARPWGTEISG</sequence>
<dbReference type="SUPFAM" id="SSF48371">
    <property type="entry name" value="ARM repeat"/>
    <property type="match status" value="1"/>
</dbReference>
<name>A0ABQ0LCW3_MYCCL</name>
<evidence type="ECO:0000313" key="3">
    <source>
        <dbReference type="EMBL" id="GAT48837.1"/>
    </source>
</evidence>
<feature type="domain" description="DUF5071" evidence="2">
    <location>
        <begin position="167"/>
        <end position="287"/>
    </location>
</feature>
<dbReference type="Proteomes" id="UP000815677">
    <property type="component" value="Unassembled WGS sequence"/>
</dbReference>
<evidence type="ECO:0000313" key="4">
    <source>
        <dbReference type="Proteomes" id="UP000815677"/>
    </source>
</evidence>
<evidence type="ECO:0000256" key="1">
    <source>
        <dbReference type="SAM" id="SignalP"/>
    </source>
</evidence>
<protein>
    <recommendedName>
        <fullName evidence="2">DUF5071 domain-containing protein</fullName>
    </recommendedName>
</protein>
<keyword evidence="4" id="KW-1185">Reference proteome</keyword>
<dbReference type="Pfam" id="PF16804">
    <property type="entry name" value="DUF5071"/>
    <property type="match status" value="1"/>
</dbReference>
<dbReference type="InterPro" id="IPR016024">
    <property type="entry name" value="ARM-type_fold"/>
</dbReference>
<proteinExistence type="predicted"/>
<dbReference type="InterPro" id="IPR031837">
    <property type="entry name" value="DUF5071"/>
</dbReference>
<feature type="chain" id="PRO_5045472333" description="DUF5071 domain-containing protein" evidence="1">
    <location>
        <begin position="22"/>
        <end position="310"/>
    </location>
</feature>